<reference evidence="1" key="1">
    <citation type="submission" date="2018-06" db="EMBL/GenBank/DDBJ databases">
        <authorList>
            <person name="Zhirakovskaya E."/>
        </authorList>
    </citation>
    <scope>NUCLEOTIDE SEQUENCE</scope>
</reference>
<gene>
    <name evidence="1" type="ORF">MNBD_GAMMA22-2076</name>
</gene>
<sequence>MLVIENISCPYCGENFETQIDCSIETQHYIEDCYVCCQPIVFNVSADCAGNLLNVSTEQDND</sequence>
<dbReference type="EMBL" id="UOFS01000049">
    <property type="protein sequence ID" value="VAX01678.1"/>
    <property type="molecule type" value="Genomic_DNA"/>
</dbReference>
<accession>A0A3B1AQN0</accession>
<proteinExistence type="predicted"/>
<dbReference type="InterPro" id="IPR025990">
    <property type="entry name" value="zinc_ribbon_bacterial"/>
</dbReference>
<dbReference type="Pfam" id="PF14255">
    <property type="entry name" value="Zn_ribbon_21"/>
    <property type="match status" value="1"/>
</dbReference>
<name>A0A3B1AQN0_9ZZZZ</name>
<organism evidence="1">
    <name type="scientific">hydrothermal vent metagenome</name>
    <dbReference type="NCBI Taxonomy" id="652676"/>
    <lineage>
        <taxon>unclassified sequences</taxon>
        <taxon>metagenomes</taxon>
        <taxon>ecological metagenomes</taxon>
    </lineage>
</organism>
<protein>
    <recommendedName>
        <fullName evidence="2">Restriction endonuclease</fullName>
    </recommendedName>
</protein>
<dbReference type="AlphaFoldDB" id="A0A3B1AQN0"/>
<dbReference type="PIRSF" id="PIRSF037225">
    <property type="entry name" value="UCP037225"/>
    <property type="match status" value="1"/>
</dbReference>
<evidence type="ECO:0000313" key="1">
    <source>
        <dbReference type="EMBL" id="VAX01678.1"/>
    </source>
</evidence>
<evidence type="ECO:0008006" key="2">
    <source>
        <dbReference type="Google" id="ProtNLM"/>
    </source>
</evidence>
<dbReference type="InterPro" id="IPR017143">
    <property type="entry name" value="UCP037225"/>
</dbReference>